<dbReference type="OrthoDB" id="347380at2759"/>
<evidence type="ECO:0000256" key="2">
    <source>
        <dbReference type="SAM" id="SignalP"/>
    </source>
</evidence>
<feature type="chain" id="PRO_5004671232" evidence="2">
    <location>
        <begin position="26"/>
        <end position="225"/>
    </location>
</feature>
<gene>
    <name evidence="3" type="ORF">EMH_0080300</name>
</gene>
<keyword evidence="2" id="KW-0732">Signal</keyword>
<feature type="signal peptide" evidence="2">
    <location>
        <begin position="1"/>
        <end position="25"/>
    </location>
</feature>
<keyword evidence="1" id="KW-0812">Transmembrane</keyword>
<dbReference type="AlphaFoldDB" id="U6K5K9"/>
<organism evidence="3 4">
    <name type="scientific">Eimeria mitis</name>
    <dbReference type="NCBI Taxonomy" id="44415"/>
    <lineage>
        <taxon>Eukaryota</taxon>
        <taxon>Sar</taxon>
        <taxon>Alveolata</taxon>
        <taxon>Apicomplexa</taxon>
        <taxon>Conoidasida</taxon>
        <taxon>Coccidia</taxon>
        <taxon>Eucoccidiorida</taxon>
        <taxon>Eimeriorina</taxon>
        <taxon>Eimeriidae</taxon>
        <taxon>Eimeria</taxon>
    </lineage>
</organism>
<dbReference type="Proteomes" id="UP000030744">
    <property type="component" value="Unassembled WGS sequence"/>
</dbReference>
<accession>U6K5K9</accession>
<keyword evidence="1" id="KW-0472">Membrane</keyword>
<name>U6K5K9_9EIME</name>
<feature type="transmembrane region" description="Helical" evidence="1">
    <location>
        <begin position="128"/>
        <end position="148"/>
    </location>
</feature>
<proteinExistence type="predicted"/>
<keyword evidence="4" id="KW-1185">Reference proteome</keyword>
<dbReference type="RefSeq" id="XP_013355688.1">
    <property type="nucleotide sequence ID" value="XM_013500234.1"/>
</dbReference>
<evidence type="ECO:0000313" key="3">
    <source>
        <dbReference type="EMBL" id="CDJ33124.1"/>
    </source>
</evidence>
<feature type="transmembrane region" description="Helical" evidence="1">
    <location>
        <begin position="197"/>
        <end position="218"/>
    </location>
</feature>
<keyword evidence="1" id="KW-1133">Transmembrane helix</keyword>
<evidence type="ECO:0000313" key="4">
    <source>
        <dbReference type="Proteomes" id="UP000030744"/>
    </source>
</evidence>
<protein>
    <submittedName>
        <fullName evidence="3">Uncharacterized protein</fullName>
    </submittedName>
</protein>
<dbReference type="GeneID" id="25382450"/>
<dbReference type="EMBL" id="HG684889">
    <property type="protein sequence ID" value="CDJ33124.1"/>
    <property type="molecule type" value="Genomic_DNA"/>
</dbReference>
<dbReference type="VEuPathDB" id="ToxoDB:EMH_0080300"/>
<reference evidence="3" key="2">
    <citation type="submission" date="2013-10" db="EMBL/GenBank/DDBJ databases">
        <authorList>
            <person name="Aslett M."/>
        </authorList>
    </citation>
    <scope>NUCLEOTIDE SEQUENCE [LARGE SCALE GENOMIC DNA]</scope>
    <source>
        <strain evidence="3">Houghton</strain>
    </source>
</reference>
<feature type="transmembrane region" description="Helical" evidence="1">
    <location>
        <begin position="169"/>
        <end position="191"/>
    </location>
</feature>
<sequence>MRSTASPAVLLLVLLLSWEAPQARAAVSPQDAVTTSVEQLPEVKPQGGGSSLGVGHDAEGALQGGPDGMPLDDGVHKADFRPGVRGRKSVLTALLLIAGYLLAHIMSRHELWPSALLDPGPLNLPENAHLASAAAVTGVLLSGLGELLQSALSRRKGHLNSPQQRRGMLQMVLAGFLYFSCIGAAVSLGPLAALPQLHAQIISLAAAGLFFWGGALYFDPFGLVN</sequence>
<reference evidence="3" key="1">
    <citation type="submission" date="2013-10" db="EMBL/GenBank/DDBJ databases">
        <title>Genomic analysis of the causative agents of coccidiosis in chickens.</title>
        <authorList>
            <person name="Reid A.J."/>
            <person name="Blake D."/>
            <person name="Billington K."/>
            <person name="Browne H."/>
            <person name="Dunn M."/>
            <person name="Hung S."/>
            <person name="Kawahara F."/>
            <person name="Miranda-Saavedra D."/>
            <person name="Mourier T."/>
            <person name="Nagra H."/>
            <person name="Otto T.D."/>
            <person name="Rawlings N."/>
            <person name="Sanchez A."/>
            <person name="Sanders M."/>
            <person name="Subramaniam C."/>
            <person name="Tay Y."/>
            <person name="Dear P."/>
            <person name="Doerig C."/>
            <person name="Gruber A."/>
            <person name="Parkinson J."/>
            <person name="Shirley M."/>
            <person name="Wan K.L."/>
            <person name="Berriman M."/>
            <person name="Tomley F."/>
            <person name="Pain A."/>
        </authorList>
    </citation>
    <scope>NUCLEOTIDE SEQUENCE [LARGE SCALE GENOMIC DNA]</scope>
    <source>
        <strain evidence="3">Houghton</strain>
    </source>
</reference>
<evidence type="ECO:0000256" key="1">
    <source>
        <dbReference type="SAM" id="Phobius"/>
    </source>
</evidence>